<reference evidence="2 3" key="1">
    <citation type="submission" date="2015-09" db="EMBL/GenBank/DDBJ databases">
        <title>Atta colombica WGS genome.</title>
        <authorList>
            <person name="Nygaard S."/>
            <person name="Hu H."/>
            <person name="Boomsma J."/>
            <person name="Zhang G."/>
        </authorList>
    </citation>
    <scope>NUCLEOTIDE SEQUENCE [LARGE SCALE GENOMIC DNA]</scope>
    <source>
        <strain evidence="2">Treedump-2</strain>
        <tissue evidence="2">Whole body</tissue>
    </source>
</reference>
<feature type="compositionally biased region" description="Basic residues" evidence="1">
    <location>
        <begin position="32"/>
        <end position="44"/>
    </location>
</feature>
<dbReference type="AlphaFoldDB" id="A0A195B1A4"/>
<protein>
    <submittedName>
        <fullName evidence="2">Uncharacterized protein</fullName>
    </submittedName>
</protein>
<gene>
    <name evidence="2" type="ORF">ALC53_11293</name>
</gene>
<name>A0A195B1A4_9HYME</name>
<dbReference type="EMBL" id="KQ976667">
    <property type="protein sequence ID" value="KYM78268.1"/>
    <property type="molecule type" value="Genomic_DNA"/>
</dbReference>
<sequence>MKGSFASFPEMKRWIERQRRNECGTTKSYSYGRHRNVRREKRVARREPTERG</sequence>
<proteinExistence type="predicted"/>
<accession>A0A195B1A4</accession>
<evidence type="ECO:0000313" key="2">
    <source>
        <dbReference type="EMBL" id="KYM78268.1"/>
    </source>
</evidence>
<feature type="region of interest" description="Disordered" evidence="1">
    <location>
        <begin position="19"/>
        <end position="52"/>
    </location>
</feature>
<evidence type="ECO:0000256" key="1">
    <source>
        <dbReference type="SAM" id="MobiDB-lite"/>
    </source>
</evidence>
<dbReference type="Proteomes" id="UP000078540">
    <property type="component" value="Unassembled WGS sequence"/>
</dbReference>
<keyword evidence="3" id="KW-1185">Reference proteome</keyword>
<organism evidence="2 3">
    <name type="scientific">Atta colombica</name>
    <dbReference type="NCBI Taxonomy" id="520822"/>
    <lineage>
        <taxon>Eukaryota</taxon>
        <taxon>Metazoa</taxon>
        <taxon>Ecdysozoa</taxon>
        <taxon>Arthropoda</taxon>
        <taxon>Hexapoda</taxon>
        <taxon>Insecta</taxon>
        <taxon>Pterygota</taxon>
        <taxon>Neoptera</taxon>
        <taxon>Endopterygota</taxon>
        <taxon>Hymenoptera</taxon>
        <taxon>Apocrita</taxon>
        <taxon>Aculeata</taxon>
        <taxon>Formicoidea</taxon>
        <taxon>Formicidae</taxon>
        <taxon>Myrmicinae</taxon>
        <taxon>Atta</taxon>
    </lineage>
</organism>
<evidence type="ECO:0000313" key="3">
    <source>
        <dbReference type="Proteomes" id="UP000078540"/>
    </source>
</evidence>